<evidence type="ECO:0000313" key="3">
    <source>
        <dbReference type="EMBL" id="KJU84983.1"/>
    </source>
</evidence>
<protein>
    <recommendedName>
        <fullName evidence="2">Surface-adhesin protein E-like domain-containing protein</fullName>
    </recommendedName>
</protein>
<keyword evidence="1" id="KW-0812">Transmembrane</keyword>
<feature type="transmembrane region" description="Helical" evidence="1">
    <location>
        <begin position="34"/>
        <end position="52"/>
    </location>
</feature>
<dbReference type="EMBL" id="LACI01001210">
    <property type="protein sequence ID" value="KJU84983.1"/>
    <property type="molecule type" value="Genomic_DNA"/>
</dbReference>
<keyword evidence="4" id="KW-1185">Reference proteome</keyword>
<accession>A0A0F3GWD6</accession>
<dbReference type="InterPro" id="IPR031939">
    <property type="entry name" value="Adhesin_E-like"/>
</dbReference>
<gene>
    <name evidence="3" type="ORF">MBAV_002823</name>
</gene>
<name>A0A0F3GWD6_9BACT</name>
<evidence type="ECO:0000259" key="2">
    <source>
        <dbReference type="Pfam" id="PF16747"/>
    </source>
</evidence>
<feature type="domain" description="Surface-adhesin protein E-like" evidence="2">
    <location>
        <begin position="61"/>
        <end position="159"/>
    </location>
</feature>
<dbReference type="Proteomes" id="UP000033423">
    <property type="component" value="Unassembled WGS sequence"/>
</dbReference>
<keyword evidence="1" id="KW-1133">Transmembrane helix</keyword>
<dbReference type="Pfam" id="PF16747">
    <property type="entry name" value="Adhesin_E"/>
    <property type="match status" value="1"/>
</dbReference>
<sequence>MNITFEHYRVRCRVGNIGVGNIGVGSARWQRHHLLVAMVNYAVVLGVVLFAFNSMALDARWKFIGMAENVKFYYDSLTVTYTDKNTVRFWTTQVFPEGHTKVIESRYLNEINCAKRTIRFIQAHIKPKNGKDSISKESSPLMNIAPDTMFEKLHDTVCKK</sequence>
<reference evidence="3 4" key="1">
    <citation type="submission" date="2015-02" db="EMBL/GenBank/DDBJ databases">
        <title>Single-cell genomics of uncultivated deep-branching MTB reveals a conserved set of magnetosome genes.</title>
        <authorList>
            <person name="Kolinko S."/>
            <person name="Richter M."/>
            <person name="Glockner F.O."/>
            <person name="Brachmann A."/>
            <person name="Schuler D."/>
        </authorList>
    </citation>
    <scope>NUCLEOTIDE SEQUENCE [LARGE SCALE GENOMIC DNA]</scope>
    <source>
        <strain evidence="3">TM-1</strain>
    </source>
</reference>
<comment type="caution">
    <text evidence="3">The sequence shown here is derived from an EMBL/GenBank/DDBJ whole genome shotgun (WGS) entry which is preliminary data.</text>
</comment>
<keyword evidence="1" id="KW-0472">Membrane</keyword>
<proteinExistence type="predicted"/>
<organism evidence="3 4">
    <name type="scientific">Candidatus Magnetobacterium bavaricum</name>
    <dbReference type="NCBI Taxonomy" id="29290"/>
    <lineage>
        <taxon>Bacteria</taxon>
        <taxon>Pseudomonadati</taxon>
        <taxon>Nitrospirota</taxon>
        <taxon>Thermodesulfovibrionia</taxon>
        <taxon>Thermodesulfovibrionales</taxon>
        <taxon>Candidatus Magnetobacteriaceae</taxon>
        <taxon>Candidatus Magnetobacterium</taxon>
    </lineage>
</organism>
<evidence type="ECO:0000256" key="1">
    <source>
        <dbReference type="SAM" id="Phobius"/>
    </source>
</evidence>
<dbReference type="AlphaFoldDB" id="A0A0F3GWD6"/>
<evidence type="ECO:0000313" key="4">
    <source>
        <dbReference type="Proteomes" id="UP000033423"/>
    </source>
</evidence>